<feature type="region of interest" description="Disordered" evidence="1">
    <location>
        <begin position="1"/>
        <end position="36"/>
    </location>
</feature>
<feature type="compositionally biased region" description="Low complexity" evidence="1">
    <location>
        <begin position="16"/>
        <end position="36"/>
    </location>
</feature>
<comment type="caution">
    <text evidence="2">The sequence shown here is derived from an EMBL/GenBank/DDBJ whole genome shotgun (WGS) entry which is preliminary data.</text>
</comment>
<keyword evidence="3" id="KW-1185">Reference proteome</keyword>
<dbReference type="PANTHER" id="PTHR42085:SF2">
    <property type="entry name" value="F-BOX DOMAIN-CONTAINING PROTEIN"/>
    <property type="match status" value="1"/>
</dbReference>
<feature type="compositionally biased region" description="Basic residues" evidence="1">
    <location>
        <begin position="1"/>
        <end position="10"/>
    </location>
</feature>
<gene>
    <name evidence="2" type="ORF">MAM_06622</name>
</gene>
<dbReference type="Proteomes" id="UP000030816">
    <property type="component" value="Unassembled WGS sequence"/>
</dbReference>
<dbReference type="HOGENOM" id="CLU_057896_0_0_1"/>
<sequence length="322" mass="35925">MPRRPVRRGSKPLGGSTPQNTTPSSSAATALPSSAYSSTCPSEVEADNVNQLQIASLTLDTPLVPFRRKIREPEKPFRFLELPSELRVKVYEHYWSNADQVLDLEPGNHKRYRKALGLARACKQVHAEVTHFFFSSRAVRIFPTFPGKYFKSKKPLLARLKPCQRGCITALELRLGPGWTGPPRGWVVNDALGLKDCSNLRKLTVYVECDPSDCIYDGFRRSDGFYEGFCSKLLGNVLSEIPSHVAIEFEGYPGVKKSGAMMRGLLEVASQSGRQILWGPERGWTDGPDKDEAERNKERAAQLFDTVLMEGYAPHHGMLVVA</sequence>
<dbReference type="RefSeq" id="XP_040676631.1">
    <property type="nucleotide sequence ID" value="XM_040825420.1"/>
</dbReference>
<accession>A0A0B2WRF8</accession>
<dbReference type="OrthoDB" id="5372935at2759"/>
<evidence type="ECO:0000256" key="1">
    <source>
        <dbReference type="SAM" id="MobiDB-lite"/>
    </source>
</evidence>
<dbReference type="AlphaFoldDB" id="A0A0B2WRF8"/>
<reference evidence="2 3" key="1">
    <citation type="journal article" date="2014" name="Proc. Natl. Acad. Sci. U.S.A.">
        <title>Trajectory and genomic determinants of fungal-pathogen speciation and host adaptation.</title>
        <authorList>
            <person name="Hu X."/>
            <person name="Xiao G."/>
            <person name="Zheng P."/>
            <person name="Shang Y."/>
            <person name="Su Y."/>
            <person name="Zhang X."/>
            <person name="Liu X."/>
            <person name="Zhan S."/>
            <person name="St Leger R.J."/>
            <person name="Wang C."/>
        </authorList>
    </citation>
    <scope>NUCLEOTIDE SEQUENCE [LARGE SCALE GENOMIC DNA]</scope>
    <source>
        <strain evidence="2 3">ARSEF 1941</strain>
    </source>
</reference>
<dbReference type="EMBL" id="AZHE01000022">
    <property type="protein sequence ID" value="KHN95565.1"/>
    <property type="molecule type" value="Genomic_DNA"/>
</dbReference>
<protein>
    <submittedName>
        <fullName evidence="2">Uncharacterized protein</fullName>
    </submittedName>
</protein>
<evidence type="ECO:0000313" key="3">
    <source>
        <dbReference type="Proteomes" id="UP000030816"/>
    </source>
</evidence>
<dbReference type="InterPro" id="IPR038883">
    <property type="entry name" value="AN11006-like"/>
</dbReference>
<dbReference type="PANTHER" id="PTHR42085">
    <property type="entry name" value="F-BOX DOMAIN-CONTAINING PROTEIN"/>
    <property type="match status" value="1"/>
</dbReference>
<name>A0A0B2WRF8_METAS</name>
<dbReference type="GeneID" id="63741077"/>
<proteinExistence type="predicted"/>
<evidence type="ECO:0000313" key="2">
    <source>
        <dbReference type="EMBL" id="KHN95565.1"/>
    </source>
</evidence>
<organism evidence="2 3">
    <name type="scientific">Metarhizium album (strain ARSEF 1941)</name>
    <dbReference type="NCBI Taxonomy" id="1081103"/>
    <lineage>
        <taxon>Eukaryota</taxon>
        <taxon>Fungi</taxon>
        <taxon>Dikarya</taxon>
        <taxon>Ascomycota</taxon>
        <taxon>Pezizomycotina</taxon>
        <taxon>Sordariomycetes</taxon>
        <taxon>Hypocreomycetidae</taxon>
        <taxon>Hypocreales</taxon>
        <taxon>Clavicipitaceae</taxon>
        <taxon>Metarhizium</taxon>
    </lineage>
</organism>